<accession>A0A1V9YJG6</accession>
<sequence length="897" mass="98835">MVPLASVAPSLQGACVRRSVTRYRRRHRLLAVGFLTSCVWNICAPVKAWLLTRYGFVSTNDIATVSLEWHTVLNGRLLTALYSAAGIALSGPMAPTRYINVFLDFVISPRSHLSWAASFDGSINDFQMDIEGQAYRCSLNGTAERAQFARDVAMYTTTGYSLWGSERIFNYIPPQDGPTNLHEVTEAVLCLKGMTPEDYVNVEFKSLLNPYTNESDAAAIATWRQGVFPNLTACLARRAALLATAMSPAAGLTILATELASMYDLGLTNIAGSQQLYQPVTFLDGFMDLSGAKSGAVTYQISGPDPMHTLSASSGFLDSMLSAREAAWWCSIQYLDPATQQRNITKCFAQFASTLPAFFLGKYLTVNSGTRYLDNNAFVAAATNGSITAYNYRRRLTARLEDIEYVTPGNLTAWNDLWKQLIATVAGPSMVTPTDALEEICFVGDGCFDVCANASASGGSTLTFKRGGGCVAALDTIAHVLSDLYVDLKCFGLGSGTDNVLVTYMGADGIRRQVVAPATASPVAIWTCLIGGRAPQSEFPSYVVELLSQGTQATLVLVKTDGSDSIMLNFISLVALVGYAYFSAETILALFRIWRWHRRLPDRRSRKQRYYSVVNSSVASAIWARHRLAMRCVGFLNFIAWHIGAARMSCAWTPAILDVATDAAYECRVDVWGHVASASEGVRLVSISWVFFALVFLDRMPGIGIEVRGYAVVWALLGLLPLTVLAGFVAAVCLWRIQAGYLEWVHNQLFVLLVWTVVIGVLRCHAIQSRLLSGVGRVLRLIGVYKQLVDKESPFYDLVGDHFWIERLEWRPAPATYLPLSVLLESPAVRLEDITDHEYFACGLGADAREHGSRLENHPSWLLEAYEYYVCVHECEILCYGRHCAKEEVARRAHHKP</sequence>
<evidence type="ECO:0000313" key="3">
    <source>
        <dbReference type="Proteomes" id="UP000243579"/>
    </source>
</evidence>
<keyword evidence="3" id="KW-1185">Reference proteome</keyword>
<evidence type="ECO:0008006" key="4">
    <source>
        <dbReference type="Google" id="ProtNLM"/>
    </source>
</evidence>
<feature type="transmembrane region" description="Helical" evidence="1">
    <location>
        <begin position="749"/>
        <end position="767"/>
    </location>
</feature>
<name>A0A1V9YJG6_ACHHY</name>
<feature type="transmembrane region" description="Helical" evidence="1">
    <location>
        <begin position="566"/>
        <end position="590"/>
    </location>
</feature>
<proteinExistence type="predicted"/>
<feature type="transmembrane region" description="Helical" evidence="1">
    <location>
        <begin position="681"/>
        <end position="697"/>
    </location>
</feature>
<keyword evidence="1" id="KW-0472">Membrane</keyword>
<reference evidence="2 3" key="1">
    <citation type="journal article" date="2014" name="Genome Biol. Evol.">
        <title>The secreted proteins of Achlya hypogyna and Thraustotheca clavata identify the ancestral oomycete secretome and reveal gene acquisitions by horizontal gene transfer.</title>
        <authorList>
            <person name="Misner I."/>
            <person name="Blouin N."/>
            <person name="Leonard G."/>
            <person name="Richards T.A."/>
            <person name="Lane C.E."/>
        </authorList>
    </citation>
    <scope>NUCLEOTIDE SEQUENCE [LARGE SCALE GENOMIC DNA]</scope>
    <source>
        <strain evidence="2 3">ATCC 48635</strain>
    </source>
</reference>
<feature type="transmembrane region" description="Helical" evidence="1">
    <location>
        <begin position="709"/>
        <end position="737"/>
    </location>
</feature>
<dbReference type="Proteomes" id="UP000243579">
    <property type="component" value="Unassembled WGS sequence"/>
</dbReference>
<keyword evidence="1" id="KW-1133">Transmembrane helix</keyword>
<dbReference type="OrthoDB" id="74041at2759"/>
<dbReference type="AlphaFoldDB" id="A0A1V9YJG6"/>
<gene>
    <name evidence="2" type="ORF">ACHHYP_11266</name>
</gene>
<dbReference type="EMBL" id="JNBR01001573">
    <property type="protein sequence ID" value="OQR85859.1"/>
    <property type="molecule type" value="Genomic_DNA"/>
</dbReference>
<organism evidence="2 3">
    <name type="scientific">Achlya hypogyna</name>
    <name type="common">Oomycete</name>
    <name type="synonym">Protoachlya hypogyna</name>
    <dbReference type="NCBI Taxonomy" id="1202772"/>
    <lineage>
        <taxon>Eukaryota</taxon>
        <taxon>Sar</taxon>
        <taxon>Stramenopiles</taxon>
        <taxon>Oomycota</taxon>
        <taxon>Saprolegniomycetes</taxon>
        <taxon>Saprolegniales</taxon>
        <taxon>Achlyaceae</taxon>
        <taxon>Achlya</taxon>
    </lineage>
</organism>
<evidence type="ECO:0000256" key="1">
    <source>
        <dbReference type="SAM" id="Phobius"/>
    </source>
</evidence>
<protein>
    <recommendedName>
        <fullName evidence="4">Transmembrane protein</fullName>
    </recommendedName>
</protein>
<keyword evidence="1" id="KW-0812">Transmembrane</keyword>
<comment type="caution">
    <text evidence="2">The sequence shown here is derived from an EMBL/GenBank/DDBJ whole genome shotgun (WGS) entry which is preliminary data.</text>
</comment>
<evidence type="ECO:0000313" key="2">
    <source>
        <dbReference type="EMBL" id="OQR85859.1"/>
    </source>
</evidence>